<organism evidence="3 4">
    <name type="scientific">Herbiconiux flava</name>
    <dbReference type="NCBI Taxonomy" id="881268"/>
    <lineage>
        <taxon>Bacteria</taxon>
        <taxon>Bacillati</taxon>
        <taxon>Actinomycetota</taxon>
        <taxon>Actinomycetes</taxon>
        <taxon>Micrococcales</taxon>
        <taxon>Microbacteriaceae</taxon>
        <taxon>Herbiconiux</taxon>
    </lineage>
</organism>
<feature type="region of interest" description="Disordered" evidence="1">
    <location>
        <begin position="39"/>
        <end position="59"/>
    </location>
</feature>
<accession>A0A852SL69</accession>
<dbReference type="AlphaFoldDB" id="A0A852SL69"/>
<proteinExistence type="predicted"/>
<keyword evidence="2" id="KW-0732">Signal</keyword>
<gene>
    <name evidence="3" type="ORF">BJ984_000619</name>
</gene>
<dbReference type="RefSeq" id="WP_179546787.1">
    <property type="nucleotide sequence ID" value="NZ_BSEW01000001.1"/>
</dbReference>
<evidence type="ECO:0000313" key="4">
    <source>
        <dbReference type="Proteomes" id="UP000549913"/>
    </source>
</evidence>
<dbReference type="Gene3D" id="3.40.50.2300">
    <property type="match status" value="1"/>
</dbReference>
<name>A0A852SL69_9MICO</name>
<evidence type="ECO:0000313" key="3">
    <source>
        <dbReference type="EMBL" id="NYD69461.1"/>
    </source>
</evidence>
<dbReference type="Proteomes" id="UP000549913">
    <property type="component" value="Unassembled WGS sequence"/>
</dbReference>
<sequence length="212" mass="20372">MAARLAQLLGTALVAGALLASMSGCAAGGDVVFTKTPSPTAAPSVVAPTTPPEPAPTVAAPEAPAVPSGLALVVVLPGDGSAGAEQADAVRQAVTGLATANAASVTLLDLAVSANAGTLYERALDSDPDVVVTVGPTGLDALQQVAAAQPGRQFLVVGAQPLAPAPNITAVVWPGSDAAPVAPDLGTRVAAAVTAGTSEIAAERTGLVIALP</sequence>
<dbReference type="EMBL" id="JACCBM010000001">
    <property type="protein sequence ID" value="NYD69461.1"/>
    <property type="molecule type" value="Genomic_DNA"/>
</dbReference>
<reference evidence="3 4" key="1">
    <citation type="submission" date="2020-07" db="EMBL/GenBank/DDBJ databases">
        <title>Sequencing the genomes of 1000 actinobacteria strains.</title>
        <authorList>
            <person name="Klenk H.-P."/>
        </authorList>
    </citation>
    <scope>NUCLEOTIDE SEQUENCE [LARGE SCALE GENOMIC DNA]</scope>
    <source>
        <strain evidence="3 4">DSM 26474</strain>
    </source>
</reference>
<evidence type="ECO:0008006" key="5">
    <source>
        <dbReference type="Google" id="ProtNLM"/>
    </source>
</evidence>
<feature type="compositionally biased region" description="Low complexity" evidence="1">
    <location>
        <begin position="39"/>
        <end position="48"/>
    </location>
</feature>
<protein>
    <recommendedName>
        <fullName evidence="5">BMP family ABC transporter substrate-binding protein</fullName>
    </recommendedName>
</protein>
<evidence type="ECO:0000256" key="2">
    <source>
        <dbReference type="SAM" id="SignalP"/>
    </source>
</evidence>
<feature type="signal peptide" evidence="2">
    <location>
        <begin position="1"/>
        <end position="26"/>
    </location>
</feature>
<feature type="chain" id="PRO_5032488229" description="BMP family ABC transporter substrate-binding protein" evidence="2">
    <location>
        <begin position="27"/>
        <end position="212"/>
    </location>
</feature>
<evidence type="ECO:0000256" key="1">
    <source>
        <dbReference type="SAM" id="MobiDB-lite"/>
    </source>
</evidence>
<dbReference type="PROSITE" id="PS51257">
    <property type="entry name" value="PROKAR_LIPOPROTEIN"/>
    <property type="match status" value="1"/>
</dbReference>
<keyword evidence="4" id="KW-1185">Reference proteome</keyword>
<comment type="caution">
    <text evidence="3">The sequence shown here is derived from an EMBL/GenBank/DDBJ whole genome shotgun (WGS) entry which is preliminary data.</text>
</comment>